<evidence type="ECO:0000259" key="1">
    <source>
        <dbReference type="Pfam" id="PF13349"/>
    </source>
</evidence>
<gene>
    <name evidence="2" type="ORF">ACFOZ8_31445</name>
</gene>
<comment type="caution">
    <text evidence="2">The sequence shown here is derived from an EMBL/GenBank/DDBJ whole genome shotgun (WGS) entry which is preliminary data.</text>
</comment>
<protein>
    <submittedName>
        <fullName evidence="2">DUF4097 family beta strand repeat-containing protein</fullName>
    </submittedName>
</protein>
<evidence type="ECO:0000313" key="2">
    <source>
        <dbReference type="EMBL" id="MFC4104144.1"/>
    </source>
</evidence>
<dbReference type="InterPro" id="IPR025164">
    <property type="entry name" value="Toastrack_DUF4097"/>
</dbReference>
<sequence length="364" mass="38784">MALRMNRIVLLLLVAVAMAGMIVDIWIGKEEMFEDFGRKLVNEQKTNVYGEAHQDSTKTKEGELTVEADAIQSVSLTGWHGDIDVKPADGKTIRLRYKITVTAPSEEAADRKLAKLKVGDTREGEGLTLAAALGGEPVEDGEISLDYELQLPAGLKLIVKNQYGALTIADTKGDLDVQLGSGMLEIAGVRGQIAADVSYSNVYLHDLTGSVALKNDTSDINMEDVRGALQLESDNGVNYIRSVDGPVTGRAEQGSVVLSDSGDTDLSVVAGNVQLVGMKGDARIRPESSDVTVMLDEGAGYALDVSVQDGGIRTRLPLPIERDSQNVGLKRLRGTVGDGAKSIAIDGVASDIHLYTHAAEPQKN</sequence>
<evidence type="ECO:0000313" key="3">
    <source>
        <dbReference type="Proteomes" id="UP001595715"/>
    </source>
</evidence>
<dbReference type="Pfam" id="PF13349">
    <property type="entry name" value="DUF4097"/>
    <property type="match status" value="1"/>
</dbReference>
<keyword evidence="3" id="KW-1185">Reference proteome</keyword>
<proteinExistence type="predicted"/>
<dbReference type="RefSeq" id="WP_377722683.1">
    <property type="nucleotide sequence ID" value="NZ_JBHSAM010000036.1"/>
</dbReference>
<accession>A0ABV8KDV1</accession>
<dbReference type="EMBL" id="JBHSAM010000036">
    <property type="protein sequence ID" value="MFC4104144.1"/>
    <property type="molecule type" value="Genomic_DNA"/>
</dbReference>
<organism evidence="2 3">
    <name type="scientific">Paenibacillus xanthanilyticus</name>
    <dbReference type="NCBI Taxonomy" id="1783531"/>
    <lineage>
        <taxon>Bacteria</taxon>
        <taxon>Bacillati</taxon>
        <taxon>Bacillota</taxon>
        <taxon>Bacilli</taxon>
        <taxon>Bacillales</taxon>
        <taxon>Paenibacillaceae</taxon>
        <taxon>Paenibacillus</taxon>
    </lineage>
</organism>
<reference evidence="3" key="1">
    <citation type="journal article" date="2019" name="Int. J. Syst. Evol. Microbiol.">
        <title>The Global Catalogue of Microorganisms (GCM) 10K type strain sequencing project: providing services to taxonomists for standard genome sequencing and annotation.</title>
        <authorList>
            <consortium name="The Broad Institute Genomics Platform"/>
            <consortium name="The Broad Institute Genome Sequencing Center for Infectious Disease"/>
            <person name="Wu L."/>
            <person name="Ma J."/>
        </authorList>
    </citation>
    <scope>NUCLEOTIDE SEQUENCE [LARGE SCALE GENOMIC DNA]</scope>
    <source>
        <strain evidence="3">IBRC-M 10987</strain>
    </source>
</reference>
<feature type="domain" description="DUF4097" evidence="1">
    <location>
        <begin position="165"/>
        <end position="353"/>
    </location>
</feature>
<dbReference type="Proteomes" id="UP001595715">
    <property type="component" value="Unassembled WGS sequence"/>
</dbReference>
<name>A0ABV8KDV1_9BACL</name>